<keyword evidence="6" id="KW-0472">Membrane</keyword>
<dbReference type="EMBL" id="NPEF01000036">
    <property type="protein sequence ID" value="PJZ93929.1"/>
    <property type="molecule type" value="Genomic_DNA"/>
</dbReference>
<evidence type="ECO:0000256" key="2">
    <source>
        <dbReference type="ARBA" id="ARBA00005272"/>
    </source>
</evidence>
<dbReference type="InterPro" id="IPR023753">
    <property type="entry name" value="FAD/NAD-binding_dom"/>
</dbReference>
<dbReference type="EMBL" id="NPEF02000022">
    <property type="protein sequence ID" value="MDV6237276.1"/>
    <property type="molecule type" value="Genomic_DNA"/>
</dbReference>
<feature type="domain" description="FAD/NAD(P)-binding" evidence="7">
    <location>
        <begin position="6"/>
        <end position="279"/>
    </location>
</feature>
<dbReference type="OrthoDB" id="9784880at2"/>
<dbReference type="PANTHER" id="PTHR42913">
    <property type="entry name" value="APOPTOSIS-INDUCING FACTOR 1"/>
    <property type="match status" value="1"/>
</dbReference>
<evidence type="ECO:0000259" key="7">
    <source>
        <dbReference type="Pfam" id="PF07992"/>
    </source>
</evidence>
<comment type="cofactor">
    <cofactor evidence="1">
        <name>FAD</name>
        <dbReference type="ChEBI" id="CHEBI:57692"/>
    </cofactor>
</comment>
<comment type="caution">
    <text evidence="9">The sequence shown here is derived from an EMBL/GenBank/DDBJ whole genome shotgun (WGS) entry which is preliminary data.</text>
</comment>
<dbReference type="SUPFAM" id="SSF51905">
    <property type="entry name" value="FAD/NAD(P)-binding domain"/>
    <property type="match status" value="1"/>
</dbReference>
<dbReference type="Pfam" id="PF07992">
    <property type="entry name" value="Pyr_redox_2"/>
    <property type="match status" value="1"/>
</dbReference>
<evidence type="ECO:0000313" key="9">
    <source>
        <dbReference type="EMBL" id="PJZ93929.1"/>
    </source>
</evidence>
<dbReference type="PANTHER" id="PTHR42913:SF3">
    <property type="entry name" value="64 KDA MITOCHONDRIAL NADH DEHYDROGENASE (EUROFUNG)"/>
    <property type="match status" value="1"/>
</dbReference>
<keyword evidence="6" id="KW-1133">Transmembrane helix</keyword>
<protein>
    <submittedName>
        <fullName evidence="8">FAD-dependent oxidoreductase</fullName>
    </submittedName>
</protein>
<name>A0A2N0BBK6_9LEPT</name>
<reference evidence="8" key="3">
    <citation type="submission" date="2023-10" db="EMBL/GenBank/DDBJ databases">
        <authorList>
            <person name="Picardeau M."/>
            <person name="Thibeaux R."/>
        </authorList>
    </citation>
    <scope>NUCLEOTIDE SEQUENCE</scope>
    <source>
        <strain evidence="8">ATI7-C-A5</strain>
    </source>
</reference>
<sequence>MSQLKTVLVAGGGYAGIIAANRLARKKLPIRILLITAQDRFQERIRNHQILAGTLKRTYSVRSLLHKKVELILAKIEKIDKDSKTVILNGGSSSLVYDHLVYSLGVQGSLGAGSKETYVRVENVADCERMHEIISKNRTAKITVLGAGLSGIETASELAVKFPESAVTLIDAGRFGAGFSAGAQSKIRSFLEHNHVKILENSKIIRFEEKELIDADSRKIGHDLCIVAGGLSASKVGLDSGFRTNPIGQIYVNQFLEVEGNPEILGAGDCAQIVSAGYGHLRMSCATALPMGIYAAERLAYRLGANSNKGSLPFSFAYLGRNVSLGRNDGVIQESEPDDTPVEKIWTERSAVWIKEMICKFTILSLRLEKYFDFYFWKSFPEKKKRFSTDRLATGSEK</sequence>
<keyword evidence="10" id="KW-1185">Reference proteome</keyword>
<reference evidence="8 10" key="2">
    <citation type="journal article" date="2018" name="Microb. Genom.">
        <title>Deciphering the unexplored Leptospira diversity from soils uncovers genomic evolution to virulence.</title>
        <authorList>
            <person name="Thibeaux R."/>
            <person name="Iraola G."/>
            <person name="Ferres I."/>
            <person name="Bierque E."/>
            <person name="Girault D."/>
            <person name="Soupe-Gilbert M.E."/>
            <person name="Picardeau M."/>
            <person name="Goarant C."/>
        </authorList>
    </citation>
    <scope>NUCLEOTIDE SEQUENCE [LARGE SCALE GENOMIC DNA]</scope>
    <source>
        <strain evidence="8 10">ATI7-C-A5</strain>
    </source>
</reference>
<dbReference type="Gene3D" id="3.50.50.100">
    <property type="match status" value="1"/>
</dbReference>
<dbReference type="PRINTS" id="PR00368">
    <property type="entry name" value="FADPNR"/>
</dbReference>
<evidence type="ECO:0000313" key="10">
    <source>
        <dbReference type="Proteomes" id="UP000232122"/>
    </source>
</evidence>
<feature type="transmembrane region" description="Helical" evidence="6">
    <location>
        <begin position="6"/>
        <end position="24"/>
    </location>
</feature>
<evidence type="ECO:0000256" key="3">
    <source>
        <dbReference type="ARBA" id="ARBA00022630"/>
    </source>
</evidence>
<dbReference type="InterPro" id="IPR051169">
    <property type="entry name" value="NADH-Q_oxidoreductase"/>
</dbReference>
<keyword evidence="5" id="KW-0560">Oxidoreductase</keyword>
<keyword evidence="4" id="KW-0274">FAD</keyword>
<dbReference type="InterPro" id="IPR036188">
    <property type="entry name" value="FAD/NAD-bd_sf"/>
</dbReference>
<proteinExistence type="inferred from homology"/>
<evidence type="ECO:0000256" key="5">
    <source>
        <dbReference type="ARBA" id="ARBA00023002"/>
    </source>
</evidence>
<evidence type="ECO:0000256" key="1">
    <source>
        <dbReference type="ARBA" id="ARBA00001974"/>
    </source>
</evidence>
<reference evidence="9" key="1">
    <citation type="submission" date="2017-07" db="EMBL/GenBank/DDBJ databases">
        <title>Leptospira spp. isolated from tropical soils.</title>
        <authorList>
            <person name="Thibeaux R."/>
            <person name="Iraola G."/>
            <person name="Ferres I."/>
            <person name="Bierque E."/>
            <person name="Girault D."/>
            <person name="Soupe-Gilbert M.-E."/>
            <person name="Picardeau M."/>
            <person name="Goarant C."/>
        </authorList>
    </citation>
    <scope>NUCLEOTIDE SEQUENCE [LARGE SCALE GENOMIC DNA]</scope>
    <source>
        <strain evidence="9">ATI7-C-A5</strain>
    </source>
</reference>
<accession>A0A2N0BJP1</accession>
<keyword evidence="3" id="KW-0285">Flavoprotein</keyword>
<dbReference type="GO" id="GO:0003955">
    <property type="term" value="F:NAD(P)H dehydrogenase (quinone) activity"/>
    <property type="evidence" value="ECO:0007669"/>
    <property type="project" value="TreeGrafter"/>
</dbReference>
<evidence type="ECO:0000313" key="8">
    <source>
        <dbReference type="EMBL" id="MDV6237276.1"/>
    </source>
</evidence>
<gene>
    <name evidence="8" type="ORF">CH379_016710</name>
    <name evidence="9" type="ORF">CH379_05280</name>
</gene>
<dbReference type="AlphaFoldDB" id="A0A2N0BBK6"/>
<accession>A0A2N0BBK6</accession>
<evidence type="ECO:0000256" key="6">
    <source>
        <dbReference type="SAM" id="Phobius"/>
    </source>
</evidence>
<dbReference type="RefSeq" id="WP_100747233.1">
    <property type="nucleotide sequence ID" value="NZ_NPEF02000022.1"/>
</dbReference>
<comment type="similarity">
    <text evidence="2">Belongs to the NADH dehydrogenase family.</text>
</comment>
<organism evidence="9">
    <name type="scientific">Leptospira ellisii</name>
    <dbReference type="NCBI Taxonomy" id="2023197"/>
    <lineage>
        <taxon>Bacteria</taxon>
        <taxon>Pseudomonadati</taxon>
        <taxon>Spirochaetota</taxon>
        <taxon>Spirochaetia</taxon>
        <taxon>Leptospirales</taxon>
        <taxon>Leptospiraceae</taxon>
        <taxon>Leptospira</taxon>
    </lineage>
</organism>
<evidence type="ECO:0000256" key="4">
    <source>
        <dbReference type="ARBA" id="ARBA00022827"/>
    </source>
</evidence>
<dbReference type="GO" id="GO:0019646">
    <property type="term" value="P:aerobic electron transport chain"/>
    <property type="evidence" value="ECO:0007669"/>
    <property type="project" value="TreeGrafter"/>
</dbReference>
<dbReference type="Proteomes" id="UP000232122">
    <property type="component" value="Unassembled WGS sequence"/>
</dbReference>
<keyword evidence="6" id="KW-0812">Transmembrane</keyword>